<sequence>MPNGSKGVHYGRNTSGWFDQPLFEDWFISIALPFLKKRSAPTVIIGDNLCSHLSYRVIELCEENYIKFCFLPQNSAHLTQPLDVSVFDPKKKAWRSALQEWKKILGFFAEGMFSKFTKSWYKQIRNCKSKYEKRISWYGNYST</sequence>
<gene>
    <name evidence="2" type="ORF">NQ314_011338</name>
</gene>
<comment type="caution">
    <text evidence="2">The sequence shown here is derived from an EMBL/GenBank/DDBJ whole genome shotgun (WGS) entry which is preliminary data.</text>
</comment>
<dbReference type="InterPro" id="IPR036397">
    <property type="entry name" value="RNaseH_sf"/>
</dbReference>
<dbReference type="Pfam" id="PF03184">
    <property type="entry name" value="DDE_1"/>
    <property type="match status" value="1"/>
</dbReference>
<protein>
    <recommendedName>
        <fullName evidence="1">DDE-1 domain-containing protein</fullName>
    </recommendedName>
</protein>
<evidence type="ECO:0000313" key="2">
    <source>
        <dbReference type="EMBL" id="KAJ8938802.1"/>
    </source>
</evidence>
<reference evidence="2" key="1">
    <citation type="journal article" date="2023" name="Insect Mol. Biol.">
        <title>Genome sequencing provides insights into the evolution of gene families encoding plant cell wall-degrading enzymes in longhorned beetles.</title>
        <authorList>
            <person name="Shin N.R."/>
            <person name="Okamura Y."/>
            <person name="Kirsch R."/>
            <person name="Pauchet Y."/>
        </authorList>
    </citation>
    <scope>NUCLEOTIDE SEQUENCE</scope>
    <source>
        <strain evidence="2">RBIC_L_NR</strain>
    </source>
</reference>
<accession>A0AAV8XIY8</accession>
<evidence type="ECO:0000259" key="1">
    <source>
        <dbReference type="Pfam" id="PF03184"/>
    </source>
</evidence>
<dbReference type="GO" id="GO:0003676">
    <property type="term" value="F:nucleic acid binding"/>
    <property type="evidence" value="ECO:0007669"/>
    <property type="project" value="InterPro"/>
</dbReference>
<organism evidence="2 3">
    <name type="scientific">Rhamnusium bicolor</name>
    <dbReference type="NCBI Taxonomy" id="1586634"/>
    <lineage>
        <taxon>Eukaryota</taxon>
        <taxon>Metazoa</taxon>
        <taxon>Ecdysozoa</taxon>
        <taxon>Arthropoda</taxon>
        <taxon>Hexapoda</taxon>
        <taxon>Insecta</taxon>
        <taxon>Pterygota</taxon>
        <taxon>Neoptera</taxon>
        <taxon>Endopterygota</taxon>
        <taxon>Coleoptera</taxon>
        <taxon>Polyphaga</taxon>
        <taxon>Cucujiformia</taxon>
        <taxon>Chrysomeloidea</taxon>
        <taxon>Cerambycidae</taxon>
        <taxon>Lepturinae</taxon>
        <taxon>Rhagiini</taxon>
        <taxon>Rhamnusium</taxon>
    </lineage>
</organism>
<proteinExistence type="predicted"/>
<dbReference type="EMBL" id="JANEYF010003155">
    <property type="protein sequence ID" value="KAJ8938802.1"/>
    <property type="molecule type" value="Genomic_DNA"/>
</dbReference>
<name>A0AAV8XIY8_9CUCU</name>
<keyword evidence="3" id="KW-1185">Reference proteome</keyword>
<evidence type="ECO:0000313" key="3">
    <source>
        <dbReference type="Proteomes" id="UP001162156"/>
    </source>
</evidence>
<dbReference type="Proteomes" id="UP001162156">
    <property type="component" value="Unassembled WGS sequence"/>
</dbReference>
<dbReference type="AlphaFoldDB" id="A0AAV8XIY8"/>
<dbReference type="Gene3D" id="3.30.420.10">
    <property type="entry name" value="Ribonuclease H-like superfamily/Ribonuclease H"/>
    <property type="match status" value="1"/>
</dbReference>
<feature type="domain" description="DDE-1" evidence="1">
    <location>
        <begin position="6"/>
        <end position="101"/>
    </location>
</feature>
<dbReference type="InterPro" id="IPR004875">
    <property type="entry name" value="DDE_SF_endonuclease_dom"/>
</dbReference>